<evidence type="ECO:0000313" key="15">
    <source>
        <dbReference type="Proteomes" id="UP001318040"/>
    </source>
</evidence>
<dbReference type="Pfam" id="PF01462">
    <property type="entry name" value="LRRNT"/>
    <property type="match status" value="1"/>
</dbReference>
<keyword evidence="5 12" id="KW-0732">Signal</keyword>
<evidence type="ECO:0000256" key="6">
    <source>
        <dbReference type="ARBA" id="ARBA00022737"/>
    </source>
</evidence>
<comment type="similarity">
    <text evidence="2">Belongs to the SLITRK family.</text>
</comment>
<feature type="domain" description="LRRCT" evidence="14">
    <location>
        <begin position="528"/>
        <end position="589"/>
    </location>
</feature>
<dbReference type="SMART" id="SM00369">
    <property type="entry name" value="LRR_TYP"/>
    <property type="match status" value="9"/>
</dbReference>
<dbReference type="GO" id="GO:0051965">
    <property type="term" value="P:positive regulation of synapse assembly"/>
    <property type="evidence" value="ECO:0007669"/>
    <property type="project" value="TreeGrafter"/>
</dbReference>
<evidence type="ECO:0000256" key="10">
    <source>
        <dbReference type="SAM" id="MobiDB-lite"/>
    </source>
</evidence>
<accession>A0AAJ7U147</accession>
<feature type="transmembrane region" description="Helical" evidence="11">
    <location>
        <begin position="632"/>
        <end position="657"/>
    </location>
</feature>
<keyword evidence="8 11" id="KW-0472">Membrane</keyword>
<feature type="compositionally biased region" description="Gly residues" evidence="10">
    <location>
        <begin position="677"/>
        <end position="690"/>
    </location>
</feature>
<evidence type="ECO:0000256" key="11">
    <source>
        <dbReference type="SAM" id="Phobius"/>
    </source>
</evidence>
<dbReference type="KEGG" id="pmrn:116952561"/>
<name>A0AAJ7U147_PETMA</name>
<comment type="subcellular location">
    <subcellularLocation>
        <location evidence="1">Membrane</location>
        <topology evidence="1">Single-pass type I membrane protein</topology>
    </subcellularLocation>
</comment>
<feature type="chain" id="PRO_5042588479" evidence="12">
    <location>
        <begin position="32"/>
        <end position="816"/>
    </location>
</feature>
<feature type="region of interest" description="Disordered" evidence="10">
    <location>
        <begin position="664"/>
        <end position="721"/>
    </location>
</feature>
<feature type="region of interest" description="Disordered" evidence="10">
    <location>
        <begin position="308"/>
        <end position="340"/>
    </location>
</feature>
<feature type="compositionally biased region" description="Low complexity" evidence="10">
    <location>
        <begin position="606"/>
        <end position="618"/>
    </location>
</feature>
<dbReference type="SUPFAM" id="SSF52058">
    <property type="entry name" value="L domain-like"/>
    <property type="match status" value="2"/>
</dbReference>
<keyword evidence="15" id="KW-1185">Reference proteome</keyword>
<evidence type="ECO:0000259" key="14">
    <source>
        <dbReference type="SMART" id="SM00082"/>
    </source>
</evidence>
<evidence type="ECO:0000313" key="16">
    <source>
        <dbReference type="RefSeq" id="XP_032827908.1"/>
    </source>
</evidence>
<evidence type="ECO:0000256" key="9">
    <source>
        <dbReference type="ARBA" id="ARBA00023180"/>
    </source>
</evidence>
<evidence type="ECO:0000256" key="5">
    <source>
        <dbReference type="ARBA" id="ARBA00022729"/>
    </source>
</evidence>
<evidence type="ECO:0000256" key="12">
    <source>
        <dbReference type="SAM" id="SignalP"/>
    </source>
</evidence>
<evidence type="ECO:0000256" key="4">
    <source>
        <dbReference type="ARBA" id="ARBA00022692"/>
    </source>
</evidence>
<dbReference type="GO" id="GO:0016020">
    <property type="term" value="C:membrane"/>
    <property type="evidence" value="ECO:0007669"/>
    <property type="project" value="UniProtKB-SubCell"/>
</dbReference>
<dbReference type="PANTHER" id="PTHR45773">
    <property type="entry name" value="SLIT AND NTRK-LIKE PROTEIN 4-RELATED"/>
    <property type="match status" value="1"/>
</dbReference>
<feature type="signal peptide" evidence="12">
    <location>
        <begin position="1"/>
        <end position="31"/>
    </location>
</feature>
<dbReference type="SMART" id="SM00013">
    <property type="entry name" value="LRRNT"/>
    <property type="match status" value="2"/>
</dbReference>
<dbReference type="PANTHER" id="PTHR45773:SF10">
    <property type="match status" value="1"/>
</dbReference>
<dbReference type="FunFam" id="3.80.10.10:FF:000770">
    <property type="entry name" value="Uncharacterized protein"/>
    <property type="match status" value="1"/>
</dbReference>
<sequence length="816" mass="85986">MARRVLHVARLLATAFTIALFILTTTSTTSAARARPRAPKPPVPLMCAGPTCSCHDLDVKCEGQGLDDLSRLGAPPEGPFRLFLQRNAVRRLPALAFARLPGLSLLNLASNGLAHIAEGAFSGLAELRRLHVNRNALEELRNDTLLGLSSLEYLQADHNLLRRIESGAFARAPKLSVLLLNDNQLESLPAGLLQSSAALTALDLRGNRLKALPLSGILDCLGHLAQVQLSDNPWDCSACSHDSPHISSSSSSSSSSSPVLPLWDWLQQRPETAQMAAGSFDFPRCWWPPSLRNASLRDVPRSHLACPVGLQAPQGKSSPAEGDADGQQQRPQRPQRPDACPAACHCSPLTEEDSGVAVFCRERGLAAVPRFWPTQAPDARRLDLSWNLIEEALPDDFEGLGSLLELDLSHNRVASLRPGTFSRLRSLRRLQLSGNALTRLGPGVFAGLASLAFLDIERNAIREVGAGALAELPALRQLKLARNLLHELPLAVLRGPVELARLDVRGNRLSVPPVRGLGAAVQLELRDNPWHCDCIVRHDVTRWVTAWRQAAPQGALSTMPPGVSGALCEGPAAMAGRSLASLRSDEPCVEAPTSTTPAPAGPHVGTPRAPETSSSSSSSPPPAAGPEASLPLHVFVAGVVAVFIVTAVGTAGIFVLAMRRKQQKQQRSGGKHRESMVGGGCSGGNNGNKGSGDANNRGPGGARGTPTTPTGRRGAGIEEAAPFQGRVVHNPIYKPLLVKGYGDGTADGLYPGLLLKHHELHGAARALCPTPPTPWAWAGSAVAVDGGPGAPGVVPGYGGGPCSGPGSVPAITWQKL</sequence>
<protein>
    <submittedName>
        <fullName evidence="16">SLIT and NTRK-like protein 3</fullName>
    </submittedName>
</protein>
<feature type="domain" description="LRRNT" evidence="13">
    <location>
        <begin position="339"/>
        <end position="378"/>
    </location>
</feature>
<keyword evidence="9" id="KW-0325">Glycoprotein</keyword>
<keyword evidence="4 11" id="KW-0812">Transmembrane</keyword>
<evidence type="ECO:0000256" key="2">
    <source>
        <dbReference type="ARBA" id="ARBA00010439"/>
    </source>
</evidence>
<evidence type="ECO:0000259" key="13">
    <source>
        <dbReference type="SMART" id="SM00013"/>
    </source>
</evidence>
<dbReference type="AlphaFoldDB" id="A0AAJ7U147"/>
<keyword evidence="7 11" id="KW-1133">Transmembrane helix</keyword>
<evidence type="ECO:0000256" key="3">
    <source>
        <dbReference type="ARBA" id="ARBA00022614"/>
    </source>
</evidence>
<dbReference type="SMART" id="SM00082">
    <property type="entry name" value="LRRCT"/>
    <property type="match status" value="1"/>
</dbReference>
<organism evidence="15 16">
    <name type="scientific">Petromyzon marinus</name>
    <name type="common">Sea lamprey</name>
    <dbReference type="NCBI Taxonomy" id="7757"/>
    <lineage>
        <taxon>Eukaryota</taxon>
        <taxon>Metazoa</taxon>
        <taxon>Chordata</taxon>
        <taxon>Craniata</taxon>
        <taxon>Vertebrata</taxon>
        <taxon>Cyclostomata</taxon>
        <taxon>Hyperoartia</taxon>
        <taxon>Petromyzontiformes</taxon>
        <taxon>Petromyzontidae</taxon>
        <taxon>Petromyzon</taxon>
    </lineage>
</organism>
<dbReference type="Proteomes" id="UP001318040">
    <property type="component" value="Chromosome 47"/>
</dbReference>
<feature type="domain" description="LRRNT" evidence="13">
    <location>
        <begin position="46"/>
        <end position="78"/>
    </location>
</feature>
<evidence type="ECO:0000256" key="7">
    <source>
        <dbReference type="ARBA" id="ARBA00022989"/>
    </source>
</evidence>
<dbReference type="Gene3D" id="3.80.10.10">
    <property type="entry name" value="Ribonuclease Inhibitor"/>
    <property type="match status" value="2"/>
</dbReference>
<dbReference type="InterPro" id="IPR032675">
    <property type="entry name" value="LRR_dom_sf"/>
</dbReference>
<dbReference type="Pfam" id="PF13855">
    <property type="entry name" value="LRR_8"/>
    <property type="match status" value="2"/>
</dbReference>
<dbReference type="InterPro" id="IPR003591">
    <property type="entry name" value="Leu-rich_rpt_typical-subtyp"/>
</dbReference>
<keyword evidence="6" id="KW-0677">Repeat</keyword>
<evidence type="ECO:0000256" key="1">
    <source>
        <dbReference type="ARBA" id="ARBA00004479"/>
    </source>
</evidence>
<feature type="compositionally biased region" description="Low complexity" evidence="10">
    <location>
        <begin position="325"/>
        <end position="340"/>
    </location>
</feature>
<proteinExistence type="inferred from homology"/>
<gene>
    <name evidence="16" type="primary">LOC116952561</name>
</gene>
<feature type="region of interest" description="Disordered" evidence="10">
    <location>
        <begin position="583"/>
        <end position="626"/>
    </location>
</feature>
<dbReference type="InterPro" id="IPR001611">
    <property type="entry name" value="Leu-rich_rpt"/>
</dbReference>
<dbReference type="RefSeq" id="XP_032827908.1">
    <property type="nucleotide sequence ID" value="XM_032972017.1"/>
</dbReference>
<dbReference type="PROSITE" id="PS51450">
    <property type="entry name" value="LRR"/>
    <property type="match status" value="1"/>
</dbReference>
<evidence type="ECO:0000256" key="8">
    <source>
        <dbReference type="ARBA" id="ARBA00023136"/>
    </source>
</evidence>
<dbReference type="InterPro" id="IPR000483">
    <property type="entry name" value="Cys-rich_flank_reg_C"/>
</dbReference>
<dbReference type="GO" id="GO:0007409">
    <property type="term" value="P:axonogenesis"/>
    <property type="evidence" value="ECO:0007669"/>
    <property type="project" value="TreeGrafter"/>
</dbReference>
<dbReference type="InterPro" id="IPR000372">
    <property type="entry name" value="LRRNT"/>
</dbReference>
<reference evidence="16" key="1">
    <citation type="submission" date="2025-08" db="UniProtKB">
        <authorList>
            <consortium name="RefSeq"/>
        </authorList>
    </citation>
    <scope>IDENTIFICATION</scope>
    <source>
        <tissue evidence="16">Sperm</tissue>
    </source>
</reference>
<keyword evidence="3" id="KW-0433">Leucine-rich repeat</keyword>